<dbReference type="AlphaFoldDB" id="A0AAV5GKB1"/>
<dbReference type="Proteomes" id="UP001342314">
    <property type="component" value="Unassembled WGS sequence"/>
</dbReference>
<evidence type="ECO:0000256" key="1">
    <source>
        <dbReference type="SAM" id="MobiDB-lite"/>
    </source>
</evidence>
<feature type="compositionally biased region" description="Low complexity" evidence="1">
    <location>
        <begin position="9"/>
        <end position="33"/>
    </location>
</feature>
<feature type="compositionally biased region" description="Polar residues" evidence="1">
    <location>
        <begin position="108"/>
        <end position="140"/>
    </location>
</feature>
<sequence>MATPTFEITTSSPAPSTSSLASSASSSTASAHSIEPMHVAPAEQAQLPHGTGPTAQGHAAMLGAKSFLLSKVAGGQSFHSPTDHMVSPCTKKLAQSKQRHFNKGKPLSLSSSFQASTQPQQKKSSLGQSSTFGSENASPF</sequence>
<dbReference type="EMBL" id="BQKY01000007">
    <property type="protein sequence ID" value="GJN90643.1"/>
    <property type="molecule type" value="Genomic_DNA"/>
</dbReference>
<proteinExistence type="predicted"/>
<comment type="caution">
    <text evidence="2">The sequence shown here is derived from an EMBL/GenBank/DDBJ whole genome shotgun (WGS) entry which is preliminary data.</text>
</comment>
<protein>
    <submittedName>
        <fullName evidence="2">Uncharacterized protein</fullName>
    </submittedName>
</protein>
<reference evidence="2 3" key="1">
    <citation type="submission" date="2021-12" db="EMBL/GenBank/DDBJ databases">
        <title>High titer production of polyol ester of fatty acids by Rhodotorula paludigena BS15 towards product separation-free biomass refinery.</title>
        <authorList>
            <person name="Mano J."/>
            <person name="Ono H."/>
            <person name="Tanaka T."/>
            <person name="Naito K."/>
            <person name="Sushida H."/>
            <person name="Ike M."/>
            <person name="Tokuyasu K."/>
            <person name="Kitaoka M."/>
        </authorList>
    </citation>
    <scope>NUCLEOTIDE SEQUENCE [LARGE SCALE GENOMIC DNA]</scope>
    <source>
        <strain evidence="2 3">BS15</strain>
    </source>
</reference>
<organism evidence="2 3">
    <name type="scientific">Rhodotorula paludigena</name>
    <dbReference type="NCBI Taxonomy" id="86838"/>
    <lineage>
        <taxon>Eukaryota</taxon>
        <taxon>Fungi</taxon>
        <taxon>Dikarya</taxon>
        <taxon>Basidiomycota</taxon>
        <taxon>Pucciniomycotina</taxon>
        <taxon>Microbotryomycetes</taxon>
        <taxon>Sporidiobolales</taxon>
        <taxon>Sporidiobolaceae</taxon>
        <taxon>Rhodotorula</taxon>
    </lineage>
</organism>
<dbReference type="Pfam" id="PF05032">
    <property type="entry name" value="Spo12"/>
    <property type="match status" value="1"/>
</dbReference>
<evidence type="ECO:0000313" key="2">
    <source>
        <dbReference type="EMBL" id="GJN90643.1"/>
    </source>
</evidence>
<accession>A0AAV5GKB1</accession>
<gene>
    <name evidence="2" type="ORF">Rhopal_003655-T1</name>
</gene>
<feature type="region of interest" description="Disordered" evidence="1">
    <location>
        <begin position="74"/>
        <end position="140"/>
    </location>
</feature>
<keyword evidence="3" id="KW-1185">Reference proteome</keyword>
<name>A0AAV5GKB1_9BASI</name>
<dbReference type="InterPro" id="IPR007727">
    <property type="entry name" value="Spo12"/>
</dbReference>
<feature type="region of interest" description="Disordered" evidence="1">
    <location>
        <begin position="1"/>
        <end position="59"/>
    </location>
</feature>
<evidence type="ECO:0000313" key="3">
    <source>
        <dbReference type="Proteomes" id="UP001342314"/>
    </source>
</evidence>